<comment type="caution">
    <text evidence="5">The sequence shown here is derived from an EMBL/GenBank/DDBJ whole genome shotgun (WGS) entry which is preliminary data.</text>
</comment>
<keyword evidence="6" id="KW-1185">Reference proteome</keyword>
<dbReference type="InterPro" id="IPR037923">
    <property type="entry name" value="HTH-like"/>
</dbReference>
<dbReference type="InterPro" id="IPR003313">
    <property type="entry name" value="AraC-bd"/>
</dbReference>
<dbReference type="Pfam" id="PF12833">
    <property type="entry name" value="HTH_18"/>
    <property type="match status" value="1"/>
</dbReference>
<dbReference type="Pfam" id="PF02311">
    <property type="entry name" value="AraC_binding"/>
    <property type="match status" value="1"/>
</dbReference>
<dbReference type="InterPro" id="IPR014710">
    <property type="entry name" value="RmlC-like_jellyroll"/>
</dbReference>
<dbReference type="InterPro" id="IPR020449">
    <property type="entry name" value="Tscrpt_reg_AraC-type_HTH"/>
</dbReference>
<organism evidence="5 6">
    <name type="scientific">Aquibacillus albus</name>
    <dbReference type="NCBI Taxonomy" id="1168171"/>
    <lineage>
        <taxon>Bacteria</taxon>
        <taxon>Bacillati</taxon>
        <taxon>Bacillota</taxon>
        <taxon>Bacilli</taxon>
        <taxon>Bacillales</taxon>
        <taxon>Bacillaceae</taxon>
        <taxon>Aquibacillus</taxon>
    </lineage>
</organism>
<dbReference type="Gene3D" id="2.60.120.10">
    <property type="entry name" value="Jelly Rolls"/>
    <property type="match status" value="1"/>
</dbReference>
<dbReference type="SUPFAM" id="SSF46689">
    <property type="entry name" value="Homeodomain-like"/>
    <property type="match status" value="2"/>
</dbReference>
<dbReference type="PANTHER" id="PTHR43280">
    <property type="entry name" value="ARAC-FAMILY TRANSCRIPTIONAL REGULATOR"/>
    <property type="match status" value="1"/>
</dbReference>
<evidence type="ECO:0000313" key="6">
    <source>
        <dbReference type="Proteomes" id="UP001296943"/>
    </source>
</evidence>
<dbReference type="Gene3D" id="1.10.10.60">
    <property type="entry name" value="Homeodomain-like"/>
    <property type="match status" value="2"/>
</dbReference>
<reference evidence="5 6" key="1">
    <citation type="submission" date="2021-01" db="EMBL/GenBank/DDBJ databases">
        <title>Genomic Encyclopedia of Type Strains, Phase IV (KMG-IV): sequencing the most valuable type-strain genomes for metagenomic binning, comparative biology and taxonomic classification.</title>
        <authorList>
            <person name="Goeker M."/>
        </authorList>
    </citation>
    <scope>NUCLEOTIDE SEQUENCE [LARGE SCALE GENOMIC DNA]</scope>
    <source>
        <strain evidence="5 6">DSM 23711</strain>
    </source>
</reference>
<dbReference type="PANTHER" id="PTHR43280:SF28">
    <property type="entry name" value="HTH-TYPE TRANSCRIPTIONAL ACTIVATOR RHAS"/>
    <property type="match status" value="1"/>
</dbReference>
<dbReference type="PRINTS" id="PR00032">
    <property type="entry name" value="HTHARAC"/>
</dbReference>
<sequence>MSEKIQTHYRMTDKVHSQGDFEYHSHDRFEIYYFHSGSCRYLISDSIYDLQQDDIIIMNGLTLHRANPEPGTTYERSVIEFSAEWVSPILKSLNVPELLTPFTKLSNTLFRGVDNDMLNEIKELIRKISLVNDKHIKDEQNEKRLKEGEISSLLIQLLFKIYELSKIRLVRLPPNKSEKTIHVNRVVSWIDKNFDKDITLDNIADNLNISKYYMSRIFKDITGYTIMQYLMSCRINRAKYLLEIYPEKTILDVALESGFENSSHFSRFFRKQMNITPSEYRNRRSVKYKSVSKY</sequence>
<proteinExistence type="predicted"/>
<evidence type="ECO:0000313" key="5">
    <source>
        <dbReference type="EMBL" id="MBM7570331.1"/>
    </source>
</evidence>
<feature type="domain" description="HTH araC/xylS-type" evidence="4">
    <location>
        <begin position="184"/>
        <end position="283"/>
    </location>
</feature>
<gene>
    <name evidence="5" type="ORF">JOC48_000809</name>
</gene>
<dbReference type="RefSeq" id="WP_239584178.1">
    <property type="nucleotide sequence ID" value="NZ_JAFBDR010000003.1"/>
</dbReference>
<dbReference type="PROSITE" id="PS00041">
    <property type="entry name" value="HTH_ARAC_FAMILY_1"/>
    <property type="match status" value="1"/>
</dbReference>
<name>A0ABS2MWU8_9BACI</name>
<evidence type="ECO:0000256" key="1">
    <source>
        <dbReference type="ARBA" id="ARBA00023015"/>
    </source>
</evidence>
<dbReference type="PROSITE" id="PS01124">
    <property type="entry name" value="HTH_ARAC_FAMILY_2"/>
    <property type="match status" value="1"/>
</dbReference>
<dbReference type="InterPro" id="IPR018060">
    <property type="entry name" value="HTH_AraC"/>
</dbReference>
<dbReference type="InterPro" id="IPR009057">
    <property type="entry name" value="Homeodomain-like_sf"/>
</dbReference>
<protein>
    <submittedName>
        <fullName evidence="5">AraC-like DNA-binding protein</fullName>
    </submittedName>
</protein>
<evidence type="ECO:0000259" key="4">
    <source>
        <dbReference type="PROSITE" id="PS01124"/>
    </source>
</evidence>
<dbReference type="InterPro" id="IPR018062">
    <property type="entry name" value="HTH_AraC-typ_CS"/>
</dbReference>
<evidence type="ECO:0000256" key="2">
    <source>
        <dbReference type="ARBA" id="ARBA00023125"/>
    </source>
</evidence>
<keyword evidence="1" id="KW-0805">Transcription regulation</keyword>
<dbReference type="SUPFAM" id="SSF51215">
    <property type="entry name" value="Regulatory protein AraC"/>
    <property type="match status" value="1"/>
</dbReference>
<dbReference type="SMART" id="SM00342">
    <property type="entry name" value="HTH_ARAC"/>
    <property type="match status" value="1"/>
</dbReference>
<evidence type="ECO:0000256" key="3">
    <source>
        <dbReference type="ARBA" id="ARBA00023163"/>
    </source>
</evidence>
<accession>A0ABS2MWU8</accession>
<keyword evidence="2" id="KW-0238">DNA-binding</keyword>
<keyword evidence="3" id="KW-0804">Transcription</keyword>
<dbReference type="Proteomes" id="UP001296943">
    <property type="component" value="Unassembled WGS sequence"/>
</dbReference>
<dbReference type="EMBL" id="JAFBDR010000003">
    <property type="protein sequence ID" value="MBM7570331.1"/>
    <property type="molecule type" value="Genomic_DNA"/>
</dbReference>